<dbReference type="Gene3D" id="1.20.910.10">
    <property type="entry name" value="Heme oxygenase-like"/>
    <property type="match status" value="1"/>
</dbReference>
<gene>
    <name evidence="3" type="ORF">GCM10011519_11470</name>
</gene>
<dbReference type="SUPFAM" id="SSF48613">
    <property type="entry name" value="Heme oxygenase-like"/>
    <property type="match status" value="1"/>
</dbReference>
<dbReference type="InterPro" id="IPR004305">
    <property type="entry name" value="Thiaminase-2/PQQC"/>
</dbReference>
<dbReference type="AlphaFoldDB" id="A0A917BFD8"/>
<dbReference type="InterPro" id="IPR050967">
    <property type="entry name" value="Thiamine_Salvage_TenA"/>
</dbReference>
<dbReference type="PANTHER" id="PTHR43198">
    <property type="entry name" value="BIFUNCTIONAL TH2 PROTEIN"/>
    <property type="match status" value="1"/>
</dbReference>
<reference evidence="3" key="1">
    <citation type="journal article" date="2014" name="Int. J. Syst. Evol. Microbiol.">
        <title>Complete genome sequence of Corynebacterium casei LMG S-19264T (=DSM 44701T), isolated from a smear-ripened cheese.</title>
        <authorList>
            <consortium name="US DOE Joint Genome Institute (JGI-PGF)"/>
            <person name="Walter F."/>
            <person name="Albersmeier A."/>
            <person name="Kalinowski J."/>
            <person name="Ruckert C."/>
        </authorList>
    </citation>
    <scope>NUCLEOTIDE SEQUENCE</scope>
    <source>
        <strain evidence="3">CGMCC 1.16067</strain>
    </source>
</reference>
<evidence type="ECO:0000259" key="2">
    <source>
        <dbReference type="Pfam" id="PF03070"/>
    </source>
</evidence>
<dbReference type="RefSeq" id="WP_188778925.1">
    <property type="nucleotide sequence ID" value="NZ_BMKQ01000001.1"/>
</dbReference>
<feature type="domain" description="Thiaminase-2/PQQC" evidence="2">
    <location>
        <begin position="9"/>
        <end position="216"/>
    </location>
</feature>
<keyword evidence="4" id="KW-1185">Reference proteome</keyword>
<comment type="caution">
    <text evidence="3">The sequence shown here is derived from an EMBL/GenBank/DDBJ whole genome shotgun (WGS) entry which is preliminary data.</text>
</comment>
<dbReference type="InterPro" id="IPR016084">
    <property type="entry name" value="Haem_Oase-like_multi-hlx"/>
</dbReference>
<dbReference type="Pfam" id="PF03070">
    <property type="entry name" value="TENA_THI-4"/>
    <property type="match status" value="1"/>
</dbReference>
<organism evidence="3 4">
    <name type="scientific">Marmoricola endophyticus</name>
    <dbReference type="NCBI Taxonomy" id="2040280"/>
    <lineage>
        <taxon>Bacteria</taxon>
        <taxon>Bacillati</taxon>
        <taxon>Actinomycetota</taxon>
        <taxon>Actinomycetes</taxon>
        <taxon>Propionibacteriales</taxon>
        <taxon>Nocardioidaceae</taxon>
        <taxon>Marmoricola</taxon>
    </lineage>
</organism>
<evidence type="ECO:0000256" key="1">
    <source>
        <dbReference type="ARBA" id="ARBA00004948"/>
    </source>
</evidence>
<dbReference type="CDD" id="cd19365">
    <property type="entry name" value="TenA_C-like"/>
    <property type="match status" value="1"/>
</dbReference>
<dbReference type="EMBL" id="BMKQ01000001">
    <property type="protein sequence ID" value="GGF39539.1"/>
    <property type="molecule type" value="Genomic_DNA"/>
</dbReference>
<comment type="pathway">
    <text evidence="1">Cofactor biosynthesis; thiamine diphosphate biosynthesis.</text>
</comment>
<sequence length="220" mass="23425">MTGFSESAWRAVAPTYAEILDHPFVSALREGTLGEDVFARYLLDDAHYLTGYARTLAALAARMPDPEGIGLLAGSAAGAVVAERELHRAFLVPRGIDPDAPDAPAPTPTCLAYTGFLLTHAATSPVEVGLAAVLPCFRVYAEVGRAIAGSVALEDHPYAAWIAAYSDPDFEASVVAVQDAADALASTTSSEHLREMHAAYATATRLEWRFWDASWCGETL</sequence>
<reference evidence="3" key="2">
    <citation type="submission" date="2020-09" db="EMBL/GenBank/DDBJ databases">
        <authorList>
            <person name="Sun Q."/>
            <person name="Zhou Y."/>
        </authorList>
    </citation>
    <scope>NUCLEOTIDE SEQUENCE</scope>
    <source>
        <strain evidence="3">CGMCC 1.16067</strain>
    </source>
</reference>
<evidence type="ECO:0000313" key="3">
    <source>
        <dbReference type="EMBL" id="GGF39539.1"/>
    </source>
</evidence>
<protein>
    <submittedName>
        <fullName evidence="3">Aminopyrimidine aminohydrolase</fullName>
    </submittedName>
</protein>
<name>A0A917BFD8_9ACTN</name>
<evidence type="ECO:0000313" key="4">
    <source>
        <dbReference type="Proteomes" id="UP000649179"/>
    </source>
</evidence>
<dbReference type="GO" id="GO:0005829">
    <property type="term" value="C:cytosol"/>
    <property type="evidence" value="ECO:0007669"/>
    <property type="project" value="TreeGrafter"/>
</dbReference>
<dbReference type="PANTHER" id="PTHR43198:SF2">
    <property type="entry name" value="SI:CH1073-67J19.1-RELATED"/>
    <property type="match status" value="1"/>
</dbReference>
<proteinExistence type="predicted"/>
<dbReference type="Proteomes" id="UP000649179">
    <property type="component" value="Unassembled WGS sequence"/>
</dbReference>
<accession>A0A917BFD8</accession>